<feature type="region of interest" description="Disordered" evidence="1">
    <location>
        <begin position="1"/>
        <end position="82"/>
    </location>
</feature>
<evidence type="ECO:0000313" key="4">
    <source>
        <dbReference type="Proteomes" id="UP000516117"/>
    </source>
</evidence>
<protein>
    <submittedName>
        <fullName evidence="3">DUF805 domain-containing protein</fullName>
    </submittedName>
</protein>
<dbReference type="RefSeq" id="WP_187719838.1">
    <property type="nucleotide sequence ID" value="NZ_BAABBL010000008.1"/>
</dbReference>
<dbReference type="AlphaFoldDB" id="A0A7H0H2D4"/>
<dbReference type="GO" id="GO:0005886">
    <property type="term" value="C:plasma membrane"/>
    <property type="evidence" value="ECO:0007669"/>
    <property type="project" value="TreeGrafter"/>
</dbReference>
<accession>A0A7H0H2D4</accession>
<dbReference type="EMBL" id="CP060789">
    <property type="protein sequence ID" value="QNP54700.1"/>
    <property type="molecule type" value="Genomic_DNA"/>
</dbReference>
<dbReference type="PANTHER" id="PTHR34980">
    <property type="entry name" value="INNER MEMBRANE PROTEIN-RELATED-RELATED"/>
    <property type="match status" value="1"/>
</dbReference>
<proteinExistence type="predicted"/>
<keyword evidence="2" id="KW-1133">Transmembrane helix</keyword>
<sequence>MSYDPYATDDQNPAEPSDERPEYTYGPGPVTEPSFAPSPYAEPYAAPQPYATQPYGQQPQTYGPPAQPYADPAQPYGAPVGPYGQQVQSYGVAPYGQPGQVTGYPVSPGYGRPLIDDPTGPDAPLRGATFPEAVKRYWTRGVTFTGRASRSEYLWASLMNVIAIFGLGSLGALTDGTAFNSLIALLMGLFLLGTVVPGIALTIRRLHDTNTQGTMFLLSLIPYLGSFIVMIMCLMPEKPEGARFDKINGAG</sequence>
<dbReference type="Pfam" id="PF05656">
    <property type="entry name" value="DUF805"/>
    <property type="match status" value="1"/>
</dbReference>
<feature type="transmembrane region" description="Helical" evidence="2">
    <location>
        <begin position="153"/>
        <end position="173"/>
    </location>
</feature>
<reference evidence="3 4" key="1">
    <citation type="submission" date="2020-08" db="EMBL/GenBank/DDBJ databases">
        <title>Genome sequence of Tessaracoccus defluvii JCM 17540T.</title>
        <authorList>
            <person name="Hyun D.-W."/>
            <person name="Bae J.-W."/>
        </authorList>
    </citation>
    <scope>NUCLEOTIDE SEQUENCE [LARGE SCALE GENOMIC DNA]</scope>
    <source>
        <strain evidence="3 4">JCM 17540</strain>
    </source>
</reference>
<dbReference type="PANTHER" id="PTHR34980:SF2">
    <property type="entry name" value="INNER MEMBRANE PROTEIN YHAH-RELATED"/>
    <property type="match status" value="1"/>
</dbReference>
<evidence type="ECO:0000313" key="3">
    <source>
        <dbReference type="EMBL" id="QNP54700.1"/>
    </source>
</evidence>
<name>A0A7H0H2D4_9ACTN</name>
<organism evidence="3 4">
    <name type="scientific">Tessaracoccus defluvii</name>
    <dbReference type="NCBI Taxonomy" id="1285901"/>
    <lineage>
        <taxon>Bacteria</taxon>
        <taxon>Bacillati</taxon>
        <taxon>Actinomycetota</taxon>
        <taxon>Actinomycetes</taxon>
        <taxon>Propionibacteriales</taxon>
        <taxon>Propionibacteriaceae</taxon>
        <taxon>Tessaracoccus</taxon>
    </lineage>
</organism>
<keyword evidence="2" id="KW-0812">Transmembrane</keyword>
<keyword evidence="4" id="KW-1185">Reference proteome</keyword>
<evidence type="ECO:0000256" key="2">
    <source>
        <dbReference type="SAM" id="Phobius"/>
    </source>
</evidence>
<feature type="compositionally biased region" description="Low complexity" evidence="1">
    <location>
        <begin position="32"/>
        <end position="79"/>
    </location>
</feature>
<feature type="transmembrane region" description="Helical" evidence="2">
    <location>
        <begin position="215"/>
        <end position="235"/>
    </location>
</feature>
<dbReference type="Proteomes" id="UP000516117">
    <property type="component" value="Chromosome"/>
</dbReference>
<gene>
    <name evidence="3" type="ORF">H9L22_10310</name>
</gene>
<feature type="transmembrane region" description="Helical" evidence="2">
    <location>
        <begin position="179"/>
        <end position="203"/>
    </location>
</feature>
<dbReference type="KEGG" id="tdf:H9L22_10310"/>
<evidence type="ECO:0000256" key="1">
    <source>
        <dbReference type="SAM" id="MobiDB-lite"/>
    </source>
</evidence>
<keyword evidence="2" id="KW-0472">Membrane</keyword>
<dbReference type="InterPro" id="IPR008523">
    <property type="entry name" value="DUF805"/>
</dbReference>